<sequence>MDIKRYSWSFNEDTEVWGSGTFDTIADCMEDAEKERDLMADDCIEPPNAVFIGENIPFEPYVDAEDVLETLEEQAGERCGEVGYDWDAGDPKKTHELEELSNTLTTAVREWLCKYGYEPGIYSIENITKHPLPPYVKLSGAYKRLHAGLDFANGPDMTSNYFPRKENQ</sequence>
<accession>A0A645A479</accession>
<dbReference type="AlphaFoldDB" id="A0A645A479"/>
<comment type="caution">
    <text evidence="1">The sequence shown here is derived from an EMBL/GenBank/DDBJ whole genome shotgun (WGS) entry which is preliminary data.</text>
</comment>
<dbReference type="EMBL" id="VSSQ01011796">
    <property type="protein sequence ID" value="MPM47736.1"/>
    <property type="molecule type" value="Genomic_DNA"/>
</dbReference>
<reference evidence="1" key="1">
    <citation type="submission" date="2019-08" db="EMBL/GenBank/DDBJ databases">
        <authorList>
            <person name="Kucharzyk K."/>
            <person name="Murdoch R.W."/>
            <person name="Higgins S."/>
            <person name="Loffler F."/>
        </authorList>
    </citation>
    <scope>NUCLEOTIDE SEQUENCE</scope>
</reference>
<name>A0A645A479_9ZZZZ</name>
<proteinExistence type="predicted"/>
<organism evidence="1">
    <name type="scientific">bioreactor metagenome</name>
    <dbReference type="NCBI Taxonomy" id="1076179"/>
    <lineage>
        <taxon>unclassified sequences</taxon>
        <taxon>metagenomes</taxon>
        <taxon>ecological metagenomes</taxon>
    </lineage>
</organism>
<evidence type="ECO:0000313" key="1">
    <source>
        <dbReference type="EMBL" id="MPM47736.1"/>
    </source>
</evidence>
<protein>
    <submittedName>
        <fullName evidence="1">Uncharacterized protein</fullName>
    </submittedName>
</protein>
<gene>
    <name evidence="1" type="ORF">SDC9_94450</name>
</gene>